<gene>
    <name evidence="5" type="ORF">EAH69_05670</name>
</gene>
<name>A0A3L9MEM9_9FLAO</name>
<evidence type="ECO:0000256" key="1">
    <source>
        <dbReference type="ARBA" id="ARBA00023015"/>
    </source>
</evidence>
<organism evidence="5 6">
    <name type="scientific">Faecalibacter macacae</name>
    <dbReference type="NCBI Taxonomy" id="1859289"/>
    <lineage>
        <taxon>Bacteria</taxon>
        <taxon>Pseudomonadati</taxon>
        <taxon>Bacteroidota</taxon>
        <taxon>Flavobacteriia</taxon>
        <taxon>Flavobacteriales</taxon>
        <taxon>Weeksellaceae</taxon>
        <taxon>Faecalibacter</taxon>
    </lineage>
</organism>
<evidence type="ECO:0000313" key="6">
    <source>
        <dbReference type="Proteomes" id="UP000275348"/>
    </source>
</evidence>
<sequence>MTDSLDILGGKWKLLIIHYLMLREYDLNTFKKIERDIEGISAKVLSKELKDLEANKLIKREEQKTKPISVAYSITEYGKTTKEIINVLVIWGQNHRIKILEDE</sequence>
<evidence type="ECO:0000259" key="4">
    <source>
        <dbReference type="PROSITE" id="PS51118"/>
    </source>
</evidence>
<dbReference type="PANTHER" id="PTHR33204">
    <property type="entry name" value="TRANSCRIPTIONAL REGULATOR, MARR FAMILY"/>
    <property type="match status" value="1"/>
</dbReference>
<keyword evidence="6" id="KW-1185">Reference proteome</keyword>
<accession>A0A3L9MEM9</accession>
<evidence type="ECO:0000313" key="5">
    <source>
        <dbReference type="EMBL" id="RLZ11527.1"/>
    </source>
</evidence>
<dbReference type="PROSITE" id="PS51118">
    <property type="entry name" value="HTH_HXLR"/>
    <property type="match status" value="1"/>
</dbReference>
<dbReference type="SUPFAM" id="SSF46785">
    <property type="entry name" value="Winged helix' DNA-binding domain"/>
    <property type="match status" value="1"/>
</dbReference>
<evidence type="ECO:0000256" key="3">
    <source>
        <dbReference type="ARBA" id="ARBA00023163"/>
    </source>
</evidence>
<keyword evidence="2" id="KW-0238">DNA-binding</keyword>
<dbReference type="InterPro" id="IPR002577">
    <property type="entry name" value="HTH_HxlR"/>
</dbReference>
<dbReference type="Gene3D" id="1.10.10.10">
    <property type="entry name" value="Winged helix-like DNA-binding domain superfamily/Winged helix DNA-binding domain"/>
    <property type="match status" value="1"/>
</dbReference>
<proteinExistence type="predicted"/>
<protein>
    <submittedName>
        <fullName evidence="5">Transcriptional regulator</fullName>
    </submittedName>
</protein>
<dbReference type="EMBL" id="RDOJ01000005">
    <property type="protein sequence ID" value="RLZ11527.1"/>
    <property type="molecule type" value="Genomic_DNA"/>
</dbReference>
<dbReference type="GO" id="GO:0003677">
    <property type="term" value="F:DNA binding"/>
    <property type="evidence" value="ECO:0007669"/>
    <property type="project" value="UniProtKB-KW"/>
</dbReference>
<dbReference type="Pfam" id="PF01638">
    <property type="entry name" value="HxlR"/>
    <property type="match status" value="1"/>
</dbReference>
<feature type="domain" description="HTH hxlR-type" evidence="4">
    <location>
        <begin position="1"/>
        <end position="100"/>
    </location>
</feature>
<dbReference type="OrthoDB" id="9797599at2"/>
<dbReference type="AlphaFoldDB" id="A0A3L9MEM9"/>
<comment type="caution">
    <text evidence="5">The sequence shown here is derived from an EMBL/GenBank/DDBJ whole genome shotgun (WGS) entry which is preliminary data.</text>
</comment>
<dbReference type="Proteomes" id="UP000275348">
    <property type="component" value="Unassembled WGS sequence"/>
</dbReference>
<reference evidence="5 6" key="1">
    <citation type="submission" date="2018-10" db="EMBL/GenBank/DDBJ databases">
        <authorList>
            <person name="Chen X."/>
        </authorList>
    </citation>
    <scope>NUCLEOTIDE SEQUENCE [LARGE SCALE GENOMIC DNA]</scope>
    <source>
        <strain evidence="5 6">YIM 102668</strain>
    </source>
</reference>
<dbReference type="InterPro" id="IPR036388">
    <property type="entry name" value="WH-like_DNA-bd_sf"/>
</dbReference>
<dbReference type="RefSeq" id="WP_121934208.1">
    <property type="nucleotide sequence ID" value="NZ_RDOJ01000005.1"/>
</dbReference>
<dbReference type="InterPro" id="IPR036390">
    <property type="entry name" value="WH_DNA-bd_sf"/>
</dbReference>
<keyword evidence="1" id="KW-0805">Transcription regulation</keyword>
<keyword evidence="3" id="KW-0804">Transcription</keyword>
<evidence type="ECO:0000256" key="2">
    <source>
        <dbReference type="ARBA" id="ARBA00023125"/>
    </source>
</evidence>